<keyword evidence="3" id="KW-1185">Reference proteome</keyword>
<protein>
    <submittedName>
        <fullName evidence="2">Uncharacterized protein</fullName>
    </submittedName>
</protein>
<reference evidence="3" key="1">
    <citation type="submission" date="2014-08" db="EMBL/GenBank/DDBJ databases">
        <authorList>
            <person name="Moulin L."/>
        </authorList>
    </citation>
    <scope>NUCLEOTIDE SEQUENCE [LARGE SCALE GENOMIC DNA]</scope>
</reference>
<organism evidence="2 3">
    <name type="scientific">Mesorhizobium plurifarium</name>
    <dbReference type="NCBI Taxonomy" id="69974"/>
    <lineage>
        <taxon>Bacteria</taxon>
        <taxon>Pseudomonadati</taxon>
        <taxon>Pseudomonadota</taxon>
        <taxon>Alphaproteobacteria</taxon>
        <taxon>Hyphomicrobiales</taxon>
        <taxon>Phyllobacteriaceae</taxon>
        <taxon>Mesorhizobium</taxon>
    </lineage>
</organism>
<gene>
    <name evidence="2" type="ORF">MPL3356_340087</name>
</gene>
<accession>A0A090E296</accession>
<proteinExistence type="predicted"/>
<dbReference type="EMBL" id="CCMZ01000028">
    <property type="protein sequence ID" value="CDX20903.1"/>
    <property type="molecule type" value="Genomic_DNA"/>
</dbReference>
<dbReference type="Proteomes" id="UP000045285">
    <property type="component" value="Unassembled WGS sequence"/>
</dbReference>
<evidence type="ECO:0000313" key="3">
    <source>
        <dbReference type="Proteomes" id="UP000045285"/>
    </source>
</evidence>
<sequence>MNATHNLILSGQENLKSGDR</sequence>
<evidence type="ECO:0000313" key="2">
    <source>
        <dbReference type="EMBL" id="CDX20903.1"/>
    </source>
</evidence>
<evidence type="ECO:0000256" key="1">
    <source>
        <dbReference type="SAM" id="MobiDB-lite"/>
    </source>
</evidence>
<dbReference type="AlphaFoldDB" id="A0A090E296"/>
<name>A0A090E296_MESPL</name>
<feature type="region of interest" description="Disordered" evidence="1">
    <location>
        <begin position="1"/>
        <end position="20"/>
    </location>
</feature>